<dbReference type="PANTHER" id="PTHR47618">
    <property type="entry name" value="BIFUNCTIONAL OLIGORIBONUCLEASE AND PAP PHOSPHATASE NRNA"/>
    <property type="match status" value="1"/>
</dbReference>
<dbReference type="Proteomes" id="UP000000391">
    <property type="component" value="Chromosome"/>
</dbReference>
<dbReference type="KEGG" id="mev:Metev_1780"/>
<feature type="region of interest" description="Disordered" evidence="1">
    <location>
        <begin position="1"/>
        <end position="20"/>
    </location>
</feature>
<dbReference type="Pfam" id="PF02254">
    <property type="entry name" value="TrkA_N"/>
    <property type="match status" value="1"/>
</dbReference>
<dbReference type="InterPro" id="IPR003156">
    <property type="entry name" value="DHHA1_dom"/>
</dbReference>
<dbReference type="Pfam" id="PF01368">
    <property type="entry name" value="DHH"/>
    <property type="match status" value="1"/>
</dbReference>
<protein>
    <submittedName>
        <fullName evidence="3">TrkA-N domain protein</fullName>
    </submittedName>
</protein>
<dbReference type="InterPro" id="IPR001667">
    <property type="entry name" value="DDH_dom"/>
</dbReference>
<keyword evidence="4" id="KW-1185">Reference proteome</keyword>
<feature type="domain" description="RCK N-terminal" evidence="2">
    <location>
        <begin position="27"/>
        <end position="144"/>
    </location>
</feature>
<dbReference type="Gene3D" id="3.10.310.30">
    <property type="match status" value="1"/>
</dbReference>
<gene>
    <name evidence="3" type="ordered locus">Metev_1780</name>
</gene>
<reference evidence="3 4" key="1">
    <citation type="submission" date="2010-06" db="EMBL/GenBank/DDBJ databases">
        <title>Complete sequence chromosome of Methanohalobium evestigatum Z-7303.</title>
        <authorList>
            <consortium name="US DOE Joint Genome Institute"/>
            <person name="Lucas S."/>
            <person name="Copeland A."/>
            <person name="Lapidus A."/>
            <person name="Cheng J.-F."/>
            <person name="Bruce D."/>
            <person name="Goodwin L."/>
            <person name="Pitluck S."/>
            <person name="Saunders E."/>
            <person name="Detter J.C."/>
            <person name="Han C."/>
            <person name="Tapia R."/>
            <person name="Land M."/>
            <person name="Hauser L."/>
            <person name="Kyrpides N."/>
            <person name="Mikhailova N."/>
            <person name="Sieprawska-Lupa M."/>
            <person name="Whitman W.B."/>
            <person name="Anderson I."/>
            <person name="Woyke T."/>
        </authorList>
    </citation>
    <scope>NUCLEOTIDE SEQUENCE [LARGE SCALE GENOMIC DNA]</scope>
    <source>
        <strain evidence="4">ATCC BAA-1072 / DSM 3721 / NBRC 107634 / OCM 161 / Z-7303</strain>
    </source>
</reference>
<dbReference type="HOGENOM" id="CLU_046377_1_1_2"/>
<sequence>MASVKATNPSTKTKTKPSYLPAKSKIKPTYLVLGSGSIGFAVAKELRELDKDLVIIDKDPAKIETLREEEYEAIQGDISNPETLNQINVRNLTAVLVLSSDNESNKSAIENIKKLVSPDVYCVARASDVINKKEMESKGADYVIIPSRVVATSLARTLERAESMRRGTKLTRWLKDIADKKLGVVVHDNPDPDAIASAMALKEIAKTYGIESTIFYHGEIGHQENKAFVNLLDIDLNRMEETDISDFQNIALVDCAVPGSNNMLDRDTHVGIVLDHHPVEDAEIDADYIDIRPNIGATATILTKYLQELNIDITSNLATALLYGIRTDTQDFKRNTDPADLSAASFLYPLADHEILEQLERPSIATETLEVFGEAIKNRQVFGSYLLSNVGTVRDRDTLPQAADYLLNLEGISTSIVFGVSKDKIYLSGRSNDIKINLGDVMKRAFGEQSAGGHATAAAAQVPLGVFSAAKDRQTLLRLVNEAVVKKILSAVGVEEAED</sequence>
<dbReference type="InterPro" id="IPR003148">
    <property type="entry name" value="RCK_N"/>
</dbReference>
<dbReference type="Pfam" id="PF02272">
    <property type="entry name" value="DHHA1"/>
    <property type="match status" value="1"/>
</dbReference>
<name>D7EBA0_METEZ</name>
<dbReference type="SUPFAM" id="SSF51735">
    <property type="entry name" value="NAD(P)-binding Rossmann-fold domains"/>
    <property type="match status" value="1"/>
</dbReference>
<dbReference type="AlphaFoldDB" id="D7EBA0"/>
<dbReference type="GO" id="GO:0003676">
    <property type="term" value="F:nucleic acid binding"/>
    <property type="evidence" value="ECO:0007669"/>
    <property type="project" value="InterPro"/>
</dbReference>
<dbReference type="GO" id="GO:0006813">
    <property type="term" value="P:potassium ion transport"/>
    <property type="evidence" value="ECO:0007669"/>
    <property type="project" value="InterPro"/>
</dbReference>
<dbReference type="EMBL" id="CP002069">
    <property type="protein sequence ID" value="ADI74617.1"/>
    <property type="molecule type" value="Genomic_DNA"/>
</dbReference>
<dbReference type="Gene3D" id="3.40.50.720">
    <property type="entry name" value="NAD(P)-binding Rossmann-like Domain"/>
    <property type="match status" value="1"/>
</dbReference>
<proteinExistence type="predicted"/>
<dbReference type="SUPFAM" id="SSF64182">
    <property type="entry name" value="DHH phosphoesterases"/>
    <property type="match status" value="1"/>
</dbReference>
<evidence type="ECO:0000256" key="1">
    <source>
        <dbReference type="SAM" id="MobiDB-lite"/>
    </source>
</evidence>
<dbReference type="InterPro" id="IPR038763">
    <property type="entry name" value="DHH_sf"/>
</dbReference>
<evidence type="ECO:0000313" key="3">
    <source>
        <dbReference type="EMBL" id="ADI74617.1"/>
    </source>
</evidence>
<feature type="compositionally biased region" description="Polar residues" evidence="1">
    <location>
        <begin position="1"/>
        <end position="10"/>
    </location>
</feature>
<dbReference type="GeneID" id="9347433"/>
<organism evidence="3 4">
    <name type="scientific">Methanohalobium evestigatum (strain ATCC BAA-1072 / DSM 3721 / NBRC 107634 / OCM 161 / Z-7303)</name>
    <dbReference type="NCBI Taxonomy" id="644295"/>
    <lineage>
        <taxon>Archaea</taxon>
        <taxon>Methanobacteriati</taxon>
        <taxon>Methanobacteriota</taxon>
        <taxon>Stenosarchaea group</taxon>
        <taxon>Methanomicrobia</taxon>
        <taxon>Methanosarcinales</taxon>
        <taxon>Methanosarcinaceae</taxon>
        <taxon>Methanohalobium</taxon>
    </lineage>
</organism>
<dbReference type="Gene3D" id="3.90.1640.10">
    <property type="entry name" value="inorganic pyrophosphatase (n-terminal core)"/>
    <property type="match status" value="1"/>
</dbReference>
<dbReference type="RefSeq" id="WP_013195182.1">
    <property type="nucleotide sequence ID" value="NC_014253.1"/>
</dbReference>
<dbReference type="InterPro" id="IPR036291">
    <property type="entry name" value="NAD(P)-bd_dom_sf"/>
</dbReference>
<evidence type="ECO:0000313" key="4">
    <source>
        <dbReference type="Proteomes" id="UP000000391"/>
    </source>
</evidence>
<evidence type="ECO:0000259" key="2">
    <source>
        <dbReference type="PROSITE" id="PS51201"/>
    </source>
</evidence>
<accession>D7EBA0</accession>
<dbReference type="OrthoDB" id="350705at2157"/>
<dbReference type="PANTHER" id="PTHR47618:SF1">
    <property type="entry name" value="BIFUNCTIONAL OLIGORIBONUCLEASE AND PAP PHOSPHATASE NRNA"/>
    <property type="match status" value="1"/>
</dbReference>
<dbReference type="PROSITE" id="PS51201">
    <property type="entry name" value="RCK_N"/>
    <property type="match status" value="1"/>
</dbReference>
<dbReference type="STRING" id="644295.Metev_1780"/>
<dbReference type="InterPro" id="IPR051319">
    <property type="entry name" value="Oligoribo/pAp-PDE_c-di-AMP_PDE"/>
</dbReference>